<evidence type="ECO:0000313" key="1">
    <source>
        <dbReference type="EMBL" id="KKQ56733.1"/>
    </source>
</evidence>
<gene>
    <name evidence="1" type="ORF">US75_C0003G0020</name>
</gene>
<comment type="caution">
    <text evidence="1">The sequence shown here is derived from an EMBL/GenBank/DDBJ whole genome shotgun (WGS) entry which is preliminary data.</text>
</comment>
<evidence type="ECO:0000313" key="2">
    <source>
        <dbReference type="Proteomes" id="UP000034096"/>
    </source>
</evidence>
<reference evidence="1 2" key="1">
    <citation type="journal article" date="2015" name="Nature">
        <title>rRNA introns, odd ribosomes, and small enigmatic genomes across a large radiation of phyla.</title>
        <authorList>
            <person name="Brown C.T."/>
            <person name="Hug L.A."/>
            <person name="Thomas B.C."/>
            <person name="Sharon I."/>
            <person name="Castelle C.J."/>
            <person name="Singh A."/>
            <person name="Wilkins M.J."/>
            <person name="Williams K.H."/>
            <person name="Banfield J.F."/>
        </authorList>
    </citation>
    <scope>NUCLEOTIDE SEQUENCE [LARGE SCALE GENOMIC DNA]</scope>
</reference>
<dbReference type="SUPFAM" id="SSF52540">
    <property type="entry name" value="P-loop containing nucleoside triphosphate hydrolases"/>
    <property type="match status" value="1"/>
</dbReference>
<protein>
    <recommendedName>
        <fullName evidence="3">Sulfotransferase domain-containing protein</fullName>
    </recommendedName>
</protein>
<dbReference type="InterPro" id="IPR027417">
    <property type="entry name" value="P-loop_NTPase"/>
</dbReference>
<dbReference type="Gene3D" id="3.40.50.300">
    <property type="entry name" value="P-loop containing nucleotide triphosphate hydrolases"/>
    <property type="match status" value="1"/>
</dbReference>
<dbReference type="Proteomes" id="UP000034096">
    <property type="component" value="Unassembled WGS sequence"/>
</dbReference>
<dbReference type="STRING" id="1618583.US75_C0003G0020"/>
<name>A0A0G0IN56_9BACT</name>
<organism evidence="1 2">
    <name type="scientific">Candidatus Woesebacteria bacterium GW2011_GWC1_38_13</name>
    <dbReference type="NCBI Taxonomy" id="1618583"/>
    <lineage>
        <taxon>Bacteria</taxon>
        <taxon>Candidatus Woeseibacteriota</taxon>
    </lineage>
</organism>
<dbReference type="EMBL" id="LBUE01000003">
    <property type="protein sequence ID" value="KKQ56733.1"/>
    <property type="molecule type" value="Genomic_DNA"/>
</dbReference>
<sequence length="236" mass="27707">MSKFIIFAHPRSGSTSLARVLGEIKGVKMCIEPFHPSFSIWYPMEKNYHKLITDAKSMKDALNEIFEKYTGIKVLSYQFPEKIYFSMLSNKDYKILFLTRKNLLDAALSNMIAEQTKEWHRSDNLSVYDQLKPIPITKIEEWIKCVDGTNNTHSKFLEENRPNEYFSLYYEDLFFEDIKTNANTLQRICSYLNLPLPPTESIEKYMIPANSKINRNELYKKLPNYEEIVKHFSGLG</sequence>
<proteinExistence type="predicted"/>
<accession>A0A0G0IN56</accession>
<evidence type="ECO:0008006" key="3">
    <source>
        <dbReference type="Google" id="ProtNLM"/>
    </source>
</evidence>
<dbReference type="AlphaFoldDB" id="A0A0G0IN56"/>